<dbReference type="RefSeq" id="WP_267459361.1">
    <property type="nucleotide sequence ID" value="NZ_JACIBS010000015.1"/>
</dbReference>
<dbReference type="AlphaFoldDB" id="A0A839XYU0"/>
<keyword evidence="2" id="KW-1185">Reference proteome</keyword>
<reference evidence="1 2" key="1">
    <citation type="submission" date="2020-08" db="EMBL/GenBank/DDBJ databases">
        <title>Sequencing the genomes of 1000 actinobacteria strains.</title>
        <authorList>
            <person name="Klenk H.-P."/>
        </authorList>
    </citation>
    <scope>NUCLEOTIDE SEQUENCE [LARGE SCALE GENOMIC DNA]</scope>
    <source>
        <strain evidence="1 2">DSM 45267</strain>
    </source>
</reference>
<name>A0A839XYU0_9PSEU</name>
<evidence type="ECO:0000313" key="2">
    <source>
        <dbReference type="Proteomes" id="UP000564573"/>
    </source>
</evidence>
<dbReference type="Proteomes" id="UP000564573">
    <property type="component" value="Unassembled WGS sequence"/>
</dbReference>
<accession>A0A839XYU0</accession>
<evidence type="ECO:0000313" key="1">
    <source>
        <dbReference type="EMBL" id="MBB3666278.1"/>
    </source>
</evidence>
<proteinExistence type="predicted"/>
<gene>
    <name evidence="1" type="ORF">FB384_005239</name>
</gene>
<comment type="caution">
    <text evidence="1">The sequence shown here is derived from an EMBL/GenBank/DDBJ whole genome shotgun (WGS) entry which is preliminary data.</text>
</comment>
<sequence>MTESNTSTFIFELPTMFADPFAGVLLSGFGAGDLAWHQKS</sequence>
<dbReference type="EMBL" id="JACIBS010000015">
    <property type="protein sequence ID" value="MBB3666278.1"/>
    <property type="molecule type" value="Genomic_DNA"/>
</dbReference>
<organism evidence="1 2">
    <name type="scientific">Prauserella sediminis</name>
    <dbReference type="NCBI Taxonomy" id="577680"/>
    <lineage>
        <taxon>Bacteria</taxon>
        <taxon>Bacillati</taxon>
        <taxon>Actinomycetota</taxon>
        <taxon>Actinomycetes</taxon>
        <taxon>Pseudonocardiales</taxon>
        <taxon>Pseudonocardiaceae</taxon>
        <taxon>Prauserella</taxon>
        <taxon>Prauserella salsuginis group</taxon>
    </lineage>
</organism>
<protein>
    <submittedName>
        <fullName evidence="1">Uncharacterized protein</fullName>
    </submittedName>
</protein>